<accession>A0A3M7QW45</accession>
<name>A0A3M7QW45_BRAPC</name>
<sequence length="106" mass="12429">MDLTELSTSVLNVQNHFNDLSDETDNDAELLEEVAKYLESLEQRQIDNVKWASKVKRNTKNGQKLFYKCYSCAKMIYALKLRTSLHVRVYVEDSLHQHNDSQQYEA</sequence>
<reference evidence="1 2" key="1">
    <citation type="journal article" date="2018" name="Sci. Rep.">
        <title>Genomic signatures of local adaptation to the degree of environmental predictability in rotifers.</title>
        <authorList>
            <person name="Franch-Gras L."/>
            <person name="Hahn C."/>
            <person name="Garcia-Roger E.M."/>
            <person name="Carmona M.J."/>
            <person name="Serra M."/>
            <person name="Gomez A."/>
        </authorList>
    </citation>
    <scope>NUCLEOTIDE SEQUENCE [LARGE SCALE GENOMIC DNA]</scope>
    <source>
        <strain evidence="1">HYR1</strain>
    </source>
</reference>
<evidence type="ECO:0000313" key="2">
    <source>
        <dbReference type="Proteomes" id="UP000276133"/>
    </source>
</evidence>
<dbReference type="EMBL" id="REGN01004924">
    <property type="protein sequence ID" value="RNA15572.1"/>
    <property type="molecule type" value="Genomic_DNA"/>
</dbReference>
<comment type="caution">
    <text evidence="1">The sequence shown here is derived from an EMBL/GenBank/DDBJ whole genome shotgun (WGS) entry which is preliminary data.</text>
</comment>
<organism evidence="1 2">
    <name type="scientific">Brachionus plicatilis</name>
    <name type="common">Marine rotifer</name>
    <name type="synonym">Brachionus muelleri</name>
    <dbReference type="NCBI Taxonomy" id="10195"/>
    <lineage>
        <taxon>Eukaryota</taxon>
        <taxon>Metazoa</taxon>
        <taxon>Spiralia</taxon>
        <taxon>Gnathifera</taxon>
        <taxon>Rotifera</taxon>
        <taxon>Eurotatoria</taxon>
        <taxon>Monogononta</taxon>
        <taxon>Pseudotrocha</taxon>
        <taxon>Ploima</taxon>
        <taxon>Brachionidae</taxon>
        <taxon>Brachionus</taxon>
    </lineage>
</organism>
<dbReference type="Proteomes" id="UP000276133">
    <property type="component" value="Unassembled WGS sequence"/>
</dbReference>
<evidence type="ECO:0000313" key="1">
    <source>
        <dbReference type="EMBL" id="RNA15572.1"/>
    </source>
</evidence>
<keyword evidence="2" id="KW-1185">Reference proteome</keyword>
<gene>
    <name evidence="1" type="ORF">BpHYR1_033491</name>
</gene>
<protein>
    <submittedName>
        <fullName evidence="1">Uncharacterized protein</fullName>
    </submittedName>
</protein>
<dbReference type="AlphaFoldDB" id="A0A3M7QW45"/>
<proteinExistence type="predicted"/>